<dbReference type="Pfam" id="PF01979">
    <property type="entry name" value="Amidohydro_1"/>
    <property type="match status" value="1"/>
</dbReference>
<dbReference type="GO" id="GO:0016810">
    <property type="term" value="F:hydrolase activity, acting on carbon-nitrogen (but not peptide) bonds"/>
    <property type="evidence" value="ECO:0007669"/>
    <property type="project" value="InterPro"/>
</dbReference>
<dbReference type="NCBIfam" id="NF006681">
    <property type="entry name" value="PRK09229.1-2"/>
    <property type="match status" value="1"/>
</dbReference>
<dbReference type="Proteomes" id="UP000003448">
    <property type="component" value="Unassembled WGS sequence"/>
</dbReference>
<dbReference type="SUPFAM" id="SSF51338">
    <property type="entry name" value="Composite domain of metallo-dependent hydrolases"/>
    <property type="match status" value="1"/>
</dbReference>
<dbReference type="OrthoDB" id="3204583at2"/>
<dbReference type="EMBL" id="CAIE01000013">
    <property type="protein sequence ID" value="CCH16342.1"/>
    <property type="molecule type" value="Genomic_DNA"/>
</dbReference>
<evidence type="ECO:0000256" key="1">
    <source>
        <dbReference type="ARBA" id="ARBA00022801"/>
    </source>
</evidence>
<dbReference type="STRING" id="1150864.MILUP08_41256"/>
<dbReference type="AlphaFoldDB" id="I0KXP5"/>
<feature type="domain" description="Amidohydrolase-related" evidence="2">
    <location>
        <begin position="64"/>
        <end position="430"/>
    </location>
</feature>
<comment type="caution">
    <text evidence="3">The sequence shown here is derived from an EMBL/GenBank/DDBJ whole genome shotgun (WGS) entry which is preliminary data.</text>
</comment>
<dbReference type="InterPro" id="IPR010252">
    <property type="entry name" value="HutF"/>
</dbReference>
<dbReference type="RefSeq" id="WP_007456129.1">
    <property type="nucleotide sequence ID" value="NZ_HF570108.1"/>
</dbReference>
<dbReference type="Gene3D" id="2.30.40.10">
    <property type="entry name" value="Urease, subunit C, domain 1"/>
    <property type="match status" value="1"/>
</dbReference>
<dbReference type="InterPro" id="IPR050287">
    <property type="entry name" value="MTA/SAH_deaminase"/>
</dbReference>
<name>I0KXP5_9ACTN</name>
<keyword evidence="4" id="KW-1185">Reference proteome</keyword>
<keyword evidence="1" id="KW-0378">Hydrolase</keyword>
<dbReference type="InterPro" id="IPR032466">
    <property type="entry name" value="Metal_Hydrolase"/>
</dbReference>
<dbReference type="NCBIfam" id="TIGR02022">
    <property type="entry name" value="hutF"/>
    <property type="match status" value="1"/>
</dbReference>
<dbReference type="eggNOG" id="COG0402">
    <property type="taxonomic scope" value="Bacteria"/>
</dbReference>
<dbReference type="SUPFAM" id="SSF51556">
    <property type="entry name" value="Metallo-dependent hydrolases"/>
    <property type="match status" value="1"/>
</dbReference>
<dbReference type="Gene3D" id="3.20.20.140">
    <property type="entry name" value="Metal-dependent hydrolases"/>
    <property type="match status" value="1"/>
</dbReference>
<dbReference type="InterPro" id="IPR011059">
    <property type="entry name" value="Metal-dep_hydrolase_composite"/>
</dbReference>
<gene>
    <name evidence="3" type="ORF">MILUP08_41256</name>
</gene>
<reference evidence="4" key="1">
    <citation type="journal article" date="2012" name="J. Bacteriol.">
        <title>Genome Sequence of Micromonospora lupini Lupac 08, Isolated from Root Nodules of Lupinus angustifolius.</title>
        <authorList>
            <person name="Alonso-Vega P."/>
            <person name="Normand P."/>
            <person name="Bacigalupe R."/>
            <person name="Pujic P."/>
            <person name="Lajus A."/>
            <person name="Vallenet D."/>
            <person name="Carro L."/>
            <person name="Coll P."/>
            <person name="Trujillo M.E."/>
        </authorList>
    </citation>
    <scope>NUCLEOTIDE SEQUENCE [LARGE SCALE GENOMIC DNA]</scope>
    <source>
        <strain evidence="4">Lupac 08</strain>
    </source>
</reference>
<evidence type="ECO:0000313" key="3">
    <source>
        <dbReference type="EMBL" id="CCH16342.1"/>
    </source>
</evidence>
<organism evidence="3 4">
    <name type="scientific">Micromonospora lupini str. Lupac 08</name>
    <dbReference type="NCBI Taxonomy" id="1150864"/>
    <lineage>
        <taxon>Bacteria</taxon>
        <taxon>Bacillati</taxon>
        <taxon>Actinomycetota</taxon>
        <taxon>Actinomycetes</taxon>
        <taxon>Micromonosporales</taxon>
        <taxon>Micromonosporaceae</taxon>
        <taxon>Micromonospora</taxon>
    </lineage>
</organism>
<evidence type="ECO:0000259" key="2">
    <source>
        <dbReference type="Pfam" id="PF01979"/>
    </source>
</evidence>
<proteinExistence type="predicted"/>
<dbReference type="PANTHER" id="PTHR43794">
    <property type="entry name" value="AMINOHYDROLASE SSNA-RELATED"/>
    <property type="match status" value="1"/>
</dbReference>
<protein>
    <submittedName>
        <fullName evidence="3">Formiminoglutamate deiminase</fullName>
    </submittedName>
</protein>
<accession>I0KXP5</accession>
<sequence length="455" mass="47832">MPVTPTRWLAEYAWLPDLAQPTPDVLIETDGGVITGVTALAAPGRPSAGVDVYADAVPLPGLTLPGLANVHSHAFHRALRGRTHGGRGDFFSWRDRMYAVADRLDPDTYLALARAVYAEMALAGITVVGEFHYLHHRPDGGAYDDPNAMGAALVEAAAHAGIRLTLLDTCYLSAGVDGRPLAGPQRRFGDGDAARWAQRVSAFAPTDSHVRVGAAVHSVRAVPADQLGTVADWARERQAPLHVHLSEQPAENDECRAVHGRTPTALLAEHGVLGSDTTAVHATHPTSGDLTLLGDSRTAVCLCPTTERDLADGIGPARRMADAGIRLSLGSDSHAVIDLFEEARAVELDERLRTRRRGHFTPAGLLTMATAAGHAALGWADAGRIAVGARADLVTVRLDSARTAGVPPVGAFFAAGAADVEQVVVDGRVVVAEGRHLSVDVPAELSASIEAVIRS</sequence>
<dbReference type="PANTHER" id="PTHR43794:SF11">
    <property type="entry name" value="AMIDOHYDROLASE-RELATED DOMAIN-CONTAINING PROTEIN"/>
    <property type="match status" value="1"/>
</dbReference>
<dbReference type="InterPro" id="IPR006680">
    <property type="entry name" value="Amidohydro-rel"/>
</dbReference>
<evidence type="ECO:0000313" key="4">
    <source>
        <dbReference type="Proteomes" id="UP000003448"/>
    </source>
</evidence>